<dbReference type="InterPro" id="IPR001647">
    <property type="entry name" value="HTH_TetR"/>
</dbReference>
<dbReference type="InterPro" id="IPR009057">
    <property type="entry name" value="Homeodomain-like_sf"/>
</dbReference>
<dbReference type="PROSITE" id="PS50977">
    <property type="entry name" value="HTH_TETR_2"/>
    <property type="match status" value="1"/>
</dbReference>
<dbReference type="GO" id="GO:0003677">
    <property type="term" value="F:DNA binding"/>
    <property type="evidence" value="ECO:0007669"/>
    <property type="project" value="UniProtKB-KW"/>
</dbReference>
<dbReference type="Gene3D" id="1.10.357.10">
    <property type="entry name" value="Tetracycline Repressor, domain 2"/>
    <property type="match status" value="1"/>
</dbReference>
<dbReference type="Pfam" id="PF00440">
    <property type="entry name" value="TetR_N"/>
    <property type="match status" value="1"/>
</dbReference>
<evidence type="ECO:0000313" key="3">
    <source>
        <dbReference type="EMBL" id="ETJ36977.1"/>
    </source>
</evidence>
<comment type="caution">
    <text evidence="3">The sequence shown here is derived from an EMBL/GenBank/DDBJ whole genome shotgun (WGS) entry which is preliminary data.</text>
</comment>
<accession>W1Y358</accession>
<dbReference type="PANTHER" id="PTHR43479">
    <property type="entry name" value="ACREF/ENVCD OPERON REPRESSOR-RELATED"/>
    <property type="match status" value="1"/>
</dbReference>
<organism evidence="3">
    <name type="scientific">human gut metagenome</name>
    <dbReference type="NCBI Taxonomy" id="408170"/>
    <lineage>
        <taxon>unclassified sequences</taxon>
        <taxon>metagenomes</taxon>
        <taxon>organismal metagenomes</taxon>
    </lineage>
</organism>
<dbReference type="InterPro" id="IPR050624">
    <property type="entry name" value="HTH-type_Tx_Regulator"/>
</dbReference>
<dbReference type="AlphaFoldDB" id="W1Y358"/>
<dbReference type="EMBL" id="AZMM01008788">
    <property type="protein sequence ID" value="ETJ36977.1"/>
    <property type="molecule type" value="Genomic_DNA"/>
</dbReference>
<protein>
    <recommendedName>
        <fullName evidence="2">HTH tetR-type domain-containing protein</fullName>
    </recommendedName>
</protein>
<dbReference type="SUPFAM" id="SSF46689">
    <property type="entry name" value="Homeodomain-like"/>
    <property type="match status" value="1"/>
</dbReference>
<dbReference type="PRINTS" id="PR00455">
    <property type="entry name" value="HTHTETR"/>
</dbReference>
<evidence type="ECO:0000259" key="2">
    <source>
        <dbReference type="PROSITE" id="PS50977"/>
    </source>
</evidence>
<proteinExistence type="predicted"/>
<dbReference type="PANTHER" id="PTHR43479:SF11">
    <property type="entry name" value="ACREF_ENVCD OPERON REPRESSOR-RELATED"/>
    <property type="match status" value="1"/>
</dbReference>
<gene>
    <name evidence="3" type="ORF">Q604_UNBC08788G0010</name>
</gene>
<feature type="domain" description="HTH tetR-type" evidence="2">
    <location>
        <begin position="15"/>
        <end position="75"/>
    </location>
</feature>
<keyword evidence="1" id="KW-0238">DNA-binding</keyword>
<name>W1Y358_9ZZZZ</name>
<reference evidence="3" key="1">
    <citation type="submission" date="2013-12" db="EMBL/GenBank/DDBJ databases">
        <title>A Varibaculum cambriense genome reconstructed from a premature infant gut community with otherwise low bacterial novelty that shifts toward anaerobic metabolism during the third week of life.</title>
        <authorList>
            <person name="Brown C.T."/>
            <person name="Sharon I."/>
            <person name="Thomas B.C."/>
            <person name="Castelle C.J."/>
            <person name="Morowitz M.J."/>
            <person name="Banfield J.F."/>
        </authorList>
    </citation>
    <scope>NUCLEOTIDE SEQUENCE</scope>
</reference>
<sequence length="208" mass="24580">MIEKEEICMARERKVSTESKIISAAWNLFYKYGYDKTTVDEIIEMSGIAKSTFYHYFKNKDELLSTLSTLFDDKYCSLADELDESMNSFDKLLYLNKEVFNMIDESVNRELMASLYSSQLVTKGQRHLLDQNRIYYKLLMKIISEGQSKGEIINDFSSQELVNIYAMCERAFIYEWCINKERTSIKEYSTRILPLFLYKFRTEAIESL</sequence>
<evidence type="ECO:0000256" key="1">
    <source>
        <dbReference type="ARBA" id="ARBA00023125"/>
    </source>
</evidence>
<dbReference type="SUPFAM" id="SSF48498">
    <property type="entry name" value="Tetracyclin repressor-like, C-terminal domain"/>
    <property type="match status" value="1"/>
</dbReference>
<dbReference type="InterPro" id="IPR036271">
    <property type="entry name" value="Tet_transcr_reg_TetR-rel_C_sf"/>
</dbReference>